<name>A0AA35T1K9_GEOBA</name>
<feature type="non-terminal residue" evidence="1">
    <location>
        <position position="108"/>
    </location>
</feature>
<evidence type="ECO:0000313" key="1">
    <source>
        <dbReference type="EMBL" id="CAI8040085.1"/>
    </source>
</evidence>
<accession>A0AA35T1K9</accession>
<proteinExistence type="predicted"/>
<dbReference type="AlphaFoldDB" id="A0AA35T1K9"/>
<dbReference type="Proteomes" id="UP001174909">
    <property type="component" value="Unassembled WGS sequence"/>
</dbReference>
<sequence>AERETIGYATDGLAAHCAPLVQRDPRQLHNPHPWTEKLLTLDRCRPTNEPPVTRMITGITTLLRWREWEEAMAGHPDRRFREYIALGIHQGFRIGFDRRSGVAPRSCR</sequence>
<gene>
    <name evidence="1" type="ORF">GBAR_LOCUS22339</name>
</gene>
<keyword evidence="2" id="KW-1185">Reference proteome</keyword>
<reference evidence="1" key="1">
    <citation type="submission" date="2023-03" db="EMBL/GenBank/DDBJ databases">
        <authorList>
            <person name="Steffen K."/>
            <person name="Cardenas P."/>
        </authorList>
    </citation>
    <scope>NUCLEOTIDE SEQUENCE</scope>
</reference>
<dbReference type="EMBL" id="CASHTH010003079">
    <property type="protein sequence ID" value="CAI8040085.1"/>
    <property type="molecule type" value="Genomic_DNA"/>
</dbReference>
<comment type="caution">
    <text evidence="1">The sequence shown here is derived from an EMBL/GenBank/DDBJ whole genome shotgun (WGS) entry which is preliminary data.</text>
</comment>
<feature type="non-terminal residue" evidence="1">
    <location>
        <position position="1"/>
    </location>
</feature>
<organism evidence="1 2">
    <name type="scientific">Geodia barretti</name>
    <name type="common">Barrett's horny sponge</name>
    <dbReference type="NCBI Taxonomy" id="519541"/>
    <lineage>
        <taxon>Eukaryota</taxon>
        <taxon>Metazoa</taxon>
        <taxon>Porifera</taxon>
        <taxon>Demospongiae</taxon>
        <taxon>Heteroscleromorpha</taxon>
        <taxon>Tetractinellida</taxon>
        <taxon>Astrophorina</taxon>
        <taxon>Geodiidae</taxon>
        <taxon>Geodia</taxon>
    </lineage>
</organism>
<protein>
    <submittedName>
        <fullName evidence="1">Uncharacterized protein</fullName>
    </submittedName>
</protein>
<evidence type="ECO:0000313" key="2">
    <source>
        <dbReference type="Proteomes" id="UP001174909"/>
    </source>
</evidence>